<evidence type="ECO:0000259" key="4">
    <source>
        <dbReference type="Pfam" id="PF04828"/>
    </source>
</evidence>
<comment type="caution">
    <text evidence="5">The sequence shown here is derived from an EMBL/GenBank/DDBJ whole genome shotgun (WGS) entry which is preliminary data.</text>
</comment>
<dbReference type="InterPro" id="IPR006913">
    <property type="entry name" value="CENP-V/GFA"/>
</dbReference>
<protein>
    <recommendedName>
        <fullName evidence="4">CENP-V/GFA domain-containing protein</fullName>
    </recommendedName>
</protein>
<sequence>MASDQVTPTASCRCGEVKLRILGAPIITAICYCKSCQEAGAGFQRLSGMSDVLDADGGTAFVLHRKDRVAFAEGDALLREHRLTPEASTRRVLARCCDTPMFLEFAGGHWLSLYRERLGPDAPPVEMRVMAGDRRASAVFEDALPTYKTHSVKFMWRLFVAWAAMGFRAPRLQPIEAA</sequence>
<dbReference type="EMBL" id="QYUM01000004">
    <property type="protein sequence ID" value="RJF86214.1"/>
    <property type="molecule type" value="Genomic_DNA"/>
</dbReference>
<keyword evidence="3" id="KW-0862">Zinc</keyword>
<dbReference type="OrthoDB" id="7268727at2"/>
<gene>
    <name evidence="5" type="ORF">D3876_18945</name>
</gene>
<evidence type="ECO:0000256" key="2">
    <source>
        <dbReference type="ARBA" id="ARBA00022723"/>
    </source>
</evidence>
<dbReference type="RefSeq" id="WP_119765720.1">
    <property type="nucleotide sequence ID" value="NZ_QYUM01000004.1"/>
</dbReference>
<keyword evidence="2" id="KW-0479">Metal-binding</keyword>
<dbReference type="Pfam" id="PF04828">
    <property type="entry name" value="GFA"/>
    <property type="match status" value="1"/>
</dbReference>
<evidence type="ECO:0000313" key="6">
    <source>
        <dbReference type="Proteomes" id="UP000286100"/>
    </source>
</evidence>
<accession>A0A418W897</accession>
<evidence type="ECO:0000313" key="5">
    <source>
        <dbReference type="EMBL" id="RJF86214.1"/>
    </source>
</evidence>
<comment type="similarity">
    <text evidence="1">Belongs to the Gfa family.</text>
</comment>
<reference evidence="5 6" key="1">
    <citation type="submission" date="2018-09" db="EMBL/GenBank/DDBJ databases">
        <authorList>
            <person name="Zhu H."/>
        </authorList>
    </citation>
    <scope>NUCLEOTIDE SEQUENCE [LARGE SCALE GENOMIC DNA]</scope>
    <source>
        <strain evidence="5 6">K2R01-6</strain>
    </source>
</reference>
<dbReference type="GO" id="GO:0046872">
    <property type="term" value="F:metal ion binding"/>
    <property type="evidence" value="ECO:0007669"/>
    <property type="project" value="UniProtKB-KW"/>
</dbReference>
<dbReference type="InterPro" id="IPR011057">
    <property type="entry name" value="Mss4-like_sf"/>
</dbReference>
<proteinExistence type="inferred from homology"/>
<dbReference type="AlphaFoldDB" id="A0A418W897"/>
<keyword evidence="6" id="KW-1185">Reference proteome</keyword>
<name>A0A418W897_9SPHN</name>
<evidence type="ECO:0000256" key="1">
    <source>
        <dbReference type="ARBA" id="ARBA00005495"/>
    </source>
</evidence>
<feature type="domain" description="CENP-V/GFA" evidence="4">
    <location>
        <begin position="8"/>
        <end position="44"/>
    </location>
</feature>
<dbReference type="Gene3D" id="3.90.1590.10">
    <property type="entry name" value="glutathione-dependent formaldehyde- activating enzyme (gfa)"/>
    <property type="match status" value="1"/>
</dbReference>
<organism evidence="5 6">
    <name type="scientific">Sphingomonas cavernae</name>
    <dbReference type="NCBI Taxonomy" id="2320861"/>
    <lineage>
        <taxon>Bacteria</taxon>
        <taxon>Pseudomonadati</taxon>
        <taxon>Pseudomonadota</taxon>
        <taxon>Alphaproteobacteria</taxon>
        <taxon>Sphingomonadales</taxon>
        <taxon>Sphingomonadaceae</taxon>
        <taxon>Sphingomonas</taxon>
    </lineage>
</organism>
<dbReference type="GO" id="GO:0016846">
    <property type="term" value="F:carbon-sulfur lyase activity"/>
    <property type="evidence" value="ECO:0007669"/>
    <property type="project" value="InterPro"/>
</dbReference>
<evidence type="ECO:0000256" key="3">
    <source>
        <dbReference type="ARBA" id="ARBA00022833"/>
    </source>
</evidence>
<dbReference type="Proteomes" id="UP000286100">
    <property type="component" value="Unassembled WGS sequence"/>
</dbReference>
<dbReference type="SUPFAM" id="SSF51316">
    <property type="entry name" value="Mss4-like"/>
    <property type="match status" value="1"/>
</dbReference>